<name>A0A8S9YNC3_9TREM</name>
<organism evidence="2 3">
    <name type="scientific">Paragonimus skrjabini miyazakii</name>
    <dbReference type="NCBI Taxonomy" id="59628"/>
    <lineage>
        <taxon>Eukaryota</taxon>
        <taxon>Metazoa</taxon>
        <taxon>Spiralia</taxon>
        <taxon>Lophotrochozoa</taxon>
        <taxon>Platyhelminthes</taxon>
        <taxon>Trematoda</taxon>
        <taxon>Digenea</taxon>
        <taxon>Plagiorchiida</taxon>
        <taxon>Troglotremata</taxon>
        <taxon>Troglotrematidae</taxon>
        <taxon>Paragonimus</taxon>
    </lineage>
</organism>
<evidence type="ECO:0000256" key="1">
    <source>
        <dbReference type="SAM" id="MobiDB-lite"/>
    </source>
</evidence>
<feature type="region of interest" description="Disordered" evidence="1">
    <location>
        <begin position="341"/>
        <end position="362"/>
    </location>
</feature>
<protein>
    <submittedName>
        <fullName evidence="2">Uncharacterized protein</fullName>
    </submittedName>
</protein>
<dbReference type="OrthoDB" id="6272836at2759"/>
<dbReference type="Proteomes" id="UP000822476">
    <property type="component" value="Unassembled WGS sequence"/>
</dbReference>
<keyword evidence="3" id="KW-1185">Reference proteome</keyword>
<dbReference type="AlphaFoldDB" id="A0A8S9YNC3"/>
<accession>A0A8S9YNC3</accession>
<comment type="caution">
    <text evidence="2">The sequence shown here is derived from an EMBL/GenBank/DDBJ whole genome shotgun (WGS) entry which is preliminary data.</text>
</comment>
<dbReference type="EMBL" id="JTDE01003288">
    <property type="protein sequence ID" value="KAF7256232.1"/>
    <property type="molecule type" value="Genomic_DNA"/>
</dbReference>
<gene>
    <name evidence="2" type="ORF">EG68_06563</name>
</gene>
<reference evidence="2" key="1">
    <citation type="submission" date="2019-07" db="EMBL/GenBank/DDBJ databases">
        <title>Annotation for the trematode Paragonimus miyazaki's.</title>
        <authorList>
            <person name="Choi Y.-J."/>
        </authorList>
    </citation>
    <scope>NUCLEOTIDE SEQUENCE</scope>
    <source>
        <strain evidence="2">Japan</strain>
    </source>
</reference>
<sequence length="362" mass="42008">MLPFEESFKMSFKIPRSEISRSHSQDKINNESFYFFGKTGSQEKCSSSQQTNSSLFSREEFEDSFSQSQSDDSQCFWTSLRKIWRHEDTFEENQELKPSLENAEALRRSVDPLLTELQEITRDVENIIQNLELSTHFKNDEENIEQICNLKQEILQYAESIQTFNETFQRKIQNCQNYLNEITNAYMKLRTVVEEISENSLERQLIESLKQWSYNDFQLTPVLSKHVTFLQKSGCNKNQTPFPSAELYIMKKCTGSSITDNPLSSERKKVRVSSVKMKFNRTPLTEQRRNNLRSVFSRSLLRTVPFVKPQPKPVKLSPSRSTWIDLSDGWNQKSIGQMFSISSPSSSSNSSDCLSFSSVSEI</sequence>
<proteinExistence type="predicted"/>
<evidence type="ECO:0000313" key="3">
    <source>
        <dbReference type="Proteomes" id="UP000822476"/>
    </source>
</evidence>
<evidence type="ECO:0000313" key="2">
    <source>
        <dbReference type="EMBL" id="KAF7256232.1"/>
    </source>
</evidence>